<accession>A0A9P7GRX3</accession>
<organism evidence="2 3">
    <name type="scientific">Sphagnurus paluster</name>
    <dbReference type="NCBI Taxonomy" id="117069"/>
    <lineage>
        <taxon>Eukaryota</taxon>
        <taxon>Fungi</taxon>
        <taxon>Dikarya</taxon>
        <taxon>Basidiomycota</taxon>
        <taxon>Agaricomycotina</taxon>
        <taxon>Agaricomycetes</taxon>
        <taxon>Agaricomycetidae</taxon>
        <taxon>Agaricales</taxon>
        <taxon>Tricholomatineae</taxon>
        <taxon>Lyophyllaceae</taxon>
        <taxon>Sphagnurus</taxon>
    </lineage>
</organism>
<keyword evidence="3" id="KW-1185">Reference proteome</keyword>
<protein>
    <submittedName>
        <fullName evidence="2">Uncharacterized protein</fullName>
    </submittedName>
</protein>
<proteinExistence type="predicted"/>
<keyword evidence="1" id="KW-0812">Transmembrane</keyword>
<dbReference type="AlphaFoldDB" id="A0A9P7GRX3"/>
<dbReference type="Proteomes" id="UP000717328">
    <property type="component" value="Unassembled WGS sequence"/>
</dbReference>
<gene>
    <name evidence="2" type="ORF">H0H81_000232</name>
</gene>
<evidence type="ECO:0000313" key="2">
    <source>
        <dbReference type="EMBL" id="KAG5653463.1"/>
    </source>
</evidence>
<sequence length="157" mass="18021">MHARQSLFTVAESSLPIFNVLLYIVIILFLVVWIVENLGVALSYKWRNEARAQVQAILADTAVLRGQLREIEQKMREPARDAEWKKGELERHATHVHEGFEAKMYGIYNGVMEMVDRDMMERIQAMRRQAREIAGEAHANGGRLMVAQHRRVAPPGD</sequence>
<comment type="caution">
    <text evidence="2">The sequence shown here is derived from an EMBL/GenBank/DDBJ whole genome shotgun (WGS) entry which is preliminary data.</text>
</comment>
<reference evidence="2" key="2">
    <citation type="submission" date="2021-10" db="EMBL/GenBank/DDBJ databases">
        <title>Phylogenomics reveals ancestral predisposition of the termite-cultivated fungus Termitomyces towards a domesticated lifestyle.</title>
        <authorList>
            <person name="Auxier B."/>
            <person name="Grum-Grzhimaylo A."/>
            <person name="Cardenas M.E."/>
            <person name="Lodge J.D."/>
            <person name="Laessoe T."/>
            <person name="Pedersen O."/>
            <person name="Smith M.E."/>
            <person name="Kuyper T.W."/>
            <person name="Franco-Molano E.A."/>
            <person name="Baroni T.J."/>
            <person name="Aanen D.K."/>
        </authorList>
    </citation>
    <scope>NUCLEOTIDE SEQUENCE</scope>
    <source>
        <strain evidence="2">D49</strain>
    </source>
</reference>
<evidence type="ECO:0000313" key="3">
    <source>
        <dbReference type="Proteomes" id="UP000717328"/>
    </source>
</evidence>
<name>A0A9P7GRX3_9AGAR</name>
<evidence type="ECO:0000256" key="1">
    <source>
        <dbReference type="SAM" id="Phobius"/>
    </source>
</evidence>
<keyword evidence="1" id="KW-0472">Membrane</keyword>
<keyword evidence="1" id="KW-1133">Transmembrane helix</keyword>
<reference evidence="2" key="1">
    <citation type="submission" date="2021-02" db="EMBL/GenBank/DDBJ databases">
        <authorList>
            <person name="Nieuwenhuis M."/>
            <person name="Van De Peppel L.J.J."/>
        </authorList>
    </citation>
    <scope>NUCLEOTIDE SEQUENCE</scope>
    <source>
        <strain evidence="2">D49</strain>
    </source>
</reference>
<dbReference type="EMBL" id="JABCKI010000051">
    <property type="protein sequence ID" value="KAG5653463.1"/>
    <property type="molecule type" value="Genomic_DNA"/>
</dbReference>
<feature type="transmembrane region" description="Helical" evidence="1">
    <location>
        <begin position="20"/>
        <end position="42"/>
    </location>
</feature>